<accession>A0AAD3NV30</accession>
<evidence type="ECO:0000313" key="4">
    <source>
        <dbReference type="EMBL" id="GLJ59685.1"/>
    </source>
</evidence>
<protein>
    <submittedName>
        <fullName evidence="1">Uncharacterized protein</fullName>
    </submittedName>
</protein>
<proteinExistence type="predicted"/>
<evidence type="ECO:0000313" key="5">
    <source>
        <dbReference type="EMBL" id="GLJ59690.1"/>
    </source>
</evidence>
<gene>
    <name evidence="1" type="ORF">SUGI_1447270</name>
    <name evidence="2" type="ORF">SUGI_1503640</name>
    <name evidence="3" type="ORF">SUGI_1506810</name>
    <name evidence="4" type="ORF">SUGI_1518970</name>
    <name evidence="5" type="ORF">SUGI_1519170</name>
</gene>
<name>A0AAD3NV30_CRYJA</name>
<dbReference type="EMBL" id="BSEH01000374">
    <property type="protein sequence ID" value="GLJ58422.1"/>
    <property type="molecule type" value="Genomic_DNA"/>
</dbReference>
<comment type="caution">
    <text evidence="1">The sequence shown here is derived from an EMBL/GenBank/DDBJ whole genome shotgun (WGS) entry which is preliminary data.</text>
</comment>
<dbReference type="EMBL" id="BSEH01000892">
    <property type="protein sequence ID" value="GLJ59385.1"/>
    <property type="molecule type" value="Genomic_DNA"/>
</dbReference>
<organism evidence="1 6">
    <name type="scientific">Cryptomeria japonica</name>
    <name type="common">Japanese cedar</name>
    <name type="synonym">Cupressus japonica</name>
    <dbReference type="NCBI Taxonomy" id="3369"/>
    <lineage>
        <taxon>Eukaryota</taxon>
        <taxon>Viridiplantae</taxon>
        <taxon>Streptophyta</taxon>
        <taxon>Embryophyta</taxon>
        <taxon>Tracheophyta</taxon>
        <taxon>Spermatophyta</taxon>
        <taxon>Pinopsida</taxon>
        <taxon>Pinidae</taxon>
        <taxon>Conifers II</taxon>
        <taxon>Cupressales</taxon>
        <taxon>Cupressaceae</taxon>
        <taxon>Cryptomeria</taxon>
    </lineage>
</organism>
<dbReference type="EMBL" id="BSEH01001222">
    <property type="protein sequence ID" value="GLJ59685.1"/>
    <property type="molecule type" value="Genomic_DNA"/>
</dbReference>
<reference evidence="1" key="1">
    <citation type="submission" date="2022-12" db="EMBL/GenBank/DDBJ databases">
        <title>Chromosome-Level Genome Assembly of Japanese Cedar (Cryptomeriajaponica D. Don).</title>
        <authorList>
            <person name="Fujino T."/>
            <person name="Yamaguchi K."/>
            <person name="Yokoyama T."/>
            <person name="Hamanaka T."/>
            <person name="Harazono Y."/>
            <person name="Kamada H."/>
            <person name="Kobayashi W."/>
            <person name="Ujino-Ihara T."/>
            <person name="Uchiyama K."/>
            <person name="Matsumoto A."/>
            <person name="Izuno A."/>
            <person name="Tsumura Y."/>
            <person name="Toyoda A."/>
            <person name="Shigenobu S."/>
            <person name="Moriguchi Y."/>
            <person name="Ueno S."/>
            <person name="Kasahara M."/>
        </authorList>
    </citation>
    <scope>NUCLEOTIDE SEQUENCE</scope>
</reference>
<evidence type="ECO:0000313" key="1">
    <source>
        <dbReference type="EMBL" id="GLJ58422.1"/>
    </source>
</evidence>
<evidence type="ECO:0000313" key="3">
    <source>
        <dbReference type="EMBL" id="GLJ59385.1"/>
    </source>
</evidence>
<dbReference type="AlphaFoldDB" id="A0AAD3NV30"/>
<dbReference type="EMBL" id="BSEH01001231">
    <property type="protein sequence ID" value="GLJ59690.1"/>
    <property type="molecule type" value="Genomic_DNA"/>
</dbReference>
<evidence type="ECO:0000313" key="6">
    <source>
        <dbReference type="Proteomes" id="UP001234787"/>
    </source>
</evidence>
<dbReference type="EMBL" id="BSEH01000842">
    <property type="protein sequence ID" value="GLJ59339.1"/>
    <property type="molecule type" value="Genomic_DNA"/>
</dbReference>
<sequence>MNGSPNFYCPPPTPGGRRLWYCSQALDIIWTHFSRHLDQPVEPEGALPMQTHPTPLLELIRRGGGGVLRRSRARGGGGER</sequence>
<evidence type="ECO:0000313" key="2">
    <source>
        <dbReference type="EMBL" id="GLJ59339.1"/>
    </source>
</evidence>
<dbReference type="Proteomes" id="UP001234787">
    <property type="component" value="Unassembled WGS sequence"/>
</dbReference>
<keyword evidence="6" id="KW-1185">Reference proteome</keyword>